<dbReference type="GO" id="GO:0003924">
    <property type="term" value="F:GTPase activity"/>
    <property type="evidence" value="ECO:0007669"/>
    <property type="project" value="UniProtKB-UniRule"/>
</dbReference>
<feature type="domain" description="Tr-type G" evidence="13">
    <location>
        <begin position="10"/>
        <end position="192"/>
    </location>
</feature>
<dbReference type="STRING" id="183763.LP52_12710"/>
<evidence type="ECO:0000256" key="2">
    <source>
        <dbReference type="ARBA" id="ARBA00022475"/>
    </source>
</evidence>
<dbReference type="CDD" id="cd03699">
    <property type="entry name" value="EF4_II"/>
    <property type="match status" value="1"/>
</dbReference>
<dbReference type="InterPro" id="IPR000795">
    <property type="entry name" value="T_Tr_GTP-bd_dom"/>
</dbReference>
<dbReference type="SUPFAM" id="SSF50447">
    <property type="entry name" value="Translation proteins"/>
    <property type="match status" value="1"/>
</dbReference>
<evidence type="ECO:0000313" key="15">
    <source>
        <dbReference type="Proteomes" id="UP000031675"/>
    </source>
</evidence>
<dbReference type="InterPro" id="IPR005225">
    <property type="entry name" value="Small_GTP-bd"/>
</dbReference>
<sequence length="615" mass="67894">MPQPNRTDPALIRNFCIIAHIDHGKSTLADRMLQLTGIVENRQMRAQYLDRMDIERERGITIKSQAVRLPFTALDDTTYVLNLIDTPGHVDFTYEVSRSLAACEGAILLVDAAQGIEAQTLANLYLALEHDLTIIPVLNKIDLPAAMPDKYAAELAGIIGCDPSEVLRVSAKSGMGVEDLLNEIVGQVPPPVGDADAPPRAMIFDSVYDTYRGVITYVRVVDGHLGTRQRIQMMSSGANHEMLEVGVISPEPTKVEGLSVGEVGYLITGVKDVRQSRVGDTVTSVAKGASEMLPGYRDPKPMVFSGLFPIDGSDYPVLRDALEKLQLNDAALAFEPENSGALGFGFRCGFLGLLHLEITRARLEREYGLDLISTAPNVIYRVFLEDATEYEVTNPSEFPEGKVAEVHEPIVKGTLLAPSEFVGPIMELCQARRGSLQGMDYLSEDRVEMRYVLPLAEIVFDFFDQLKSRTKGFASLDYEPSGEQAADLVKVDILLQGEMVDAFSAIVHRDKAYAYGVEMTKKLRELIPRQQFEVPVQAAIGSRVIARENIRAIRKDVLSKCYGGDISRKRKLLEKQKEGKRKMKTVGRVEVPQEAFISALSTDDASATEKDAKKR</sequence>
<dbReference type="FunFam" id="2.40.30.10:FF:000015">
    <property type="entry name" value="Translation factor GUF1, mitochondrial"/>
    <property type="match status" value="1"/>
</dbReference>
<accession>A0A0C2JI24</accession>
<evidence type="ECO:0000256" key="4">
    <source>
        <dbReference type="ARBA" id="ARBA00022801"/>
    </source>
</evidence>
<dbReference type="OrthoDB" id="3492050at2"/>
<dbReference type="GO" id="GO:0045727">
    <property type="term" value="P:positive regulation of translation"/>
    <property type="evidence" value="ECO:0007669"/>
    <property type="project" value="UniProtKB-UniRule"/>
</dbReference>
<evidence type="ECO:0000256" key="11">
    <source>
        <dbReference type="ARBA" id="ARBA00066744"/>
    </source>
</evidence>
<dbReference type="Gene3D" id="3.30.70.870">
    <property type="entry name" value="Elongation Factor G (Translational Gtpase), domain 3"/>
    <property type="match status" value="1"/>
</dbReference>
<dbReference type="InterPro" id="IPR009000">
    <property type="entry name" value="Transl_B-barrel_sf"/>
</dbReference>
<evidence type="ECO:0000256" key="7">
    <source>
        <dbReference type="ARBA" id="ARBA00023136"/>
    </source>
</evidence>
<dbReference type="CDD" id="cd01890">
    <property type="entry name" value="LepA"/>
    <property type="match status" value="1"/>
</dbReference>
<evidence type="ECO:0000256" key="12">
    <source>
        <dbReference type="HAMAP-Rule" id="MF_00071"/>
    </source>
</evidence>
<dbReference type="EC" id="3.6.5.n1" evidence="11 12"/>
<dbReference type="CDD" id="cd16260">
    <property type="entry name" value="EF4_III"/>
    <property type="match status" value="1"/>
</dbReference>
<dbReference type="Pfam" id="PF00679">
    <property type="entry name" value="EFG_C"/>
    <property type="match status" value="1"/>
</dbReference>
<dbReference type="NCBIfam" id="TIGR00231">
    <property type="entry name" value="small_GTP"/>
    <property type="match status" value="1"/>
</dbReference>
<dbReference type="InterPro" id="IPR031157">
    <property type="entry name" value="G_TR_CS"/>
</dbReference>
<proteinExistence type="inferred from homology"/>
<evidence type="ECO:0000256" key="5">
    <source>
        <dbReference type="ARBA" id="ARBA00022917"/>
    </source>
</evidence>
<dbReference type="FunFam" id="3.30.70.2570:FF:000001">
    <property type="entry name" value="Translation factor GUF1, mitochondrial"/>
    <property type="match status" value="1"/>
</dbReference>
<dbReference type="SUPFAM" id="SSF52540">
    <property type="entry name" value="P-loop containing nucleoside triphosphate hydrolases"/>
    <property type="match status" value="1"/>
</dbReference>
<dbReference type="GO" id="GO:0005525">
    <property type="term" value="F:GTP binding"/>
    <property type="evidence" value="ECO:0007669"/>
    <property type="project" value="UniProtKB-UniRule"/>
</dbReference>
<dbReference type="Gene3D" id="2.40.30.10">
    <property type="entry name" value="Translation factors"/>
    <property type="match status" value="1"/>
</dbReference>
<dbReference type="GO" id="GO:0043022">
    <property type="term" value="F:ribosome binding"/>
    <property type="evidence" value="ECO:0007669"/>
    <property type="project" value="UniProtKB-UniRule"/>
</dbReference>
<feature type="binding site" evidence="12">
    <location>
        <begin position="139"/>
        <end position="142"/>
    </location>
    <ligand>
        <name>GTP</name>
        <dbReference type="ChEBI" id="CHEBI:37565"/>
    </ligand>
</feature>
<dbReference type="FunFam" id="3.40.50.300:FF:000078">
    <property type="entry name" value="Elongation factor 4"/>
    <property type="match status" value="1"/>
</dbReference>
<dbReference type="CDD" id="cd03709">
    <property type="entry name" value="lepA_C"/>
    <property type="match status" value="1"/>
</dbReference>
<dbReference type="SMART" id="SM00838">
    <property type="entry name" value="EFG_C"/>
    <property type="match status" value="1"/>
</dbReference>
<dbReference type="FunFam" id="3.30.70.870:FF:000004">
    <property type="entry name" value="Translation factor GUF1, mitochondrial"/>
    <property type="match status" value="1"/>
</dbReference>
<dbReference type="NCBIfam" id="TIGR01393">
    <property type="entry name" value="lepA"/>
    <property type="match status" value="1"/>
</dbReference>
<dbReference type="PANTHER" id="PTHR43512">
    <property type="entry name" value="TRANSLATION FACTOR GUF1-RELATED"/>
    <property type="match status" value="1"/>
</dbReference>
<gene>
    <name evidence="12" type="primary">lepA</name>
    <name evidence="14" type="ORF">LP52_12710</name>
</gene>
<evidence type="ECO:0000259" key="13">
    <source>
        <dbReference type="PROSITE" id="PS51722"/>
    </source>
</evidence>
<evidence type="ECO:0000256" key="8">
    <source>
        <dbReference type="ARBA" id="ARBA00050293"/>
    </source>
</evidence>
<dbReference type="InterPro" id="IPR035654">
    <property type="entry name" value="LepA_IV"/>
</dbReference>
<dbReference type="RefSeq" id="WP_040273539.1">
    <property type="nucleotide sequence ID" value="NZ_JROO01000023.1"/>
</dbReference>
<dbReference type="FunFam" id="3.30.70.240:FF:000007">
    <property type="entry name" value="Translation factor GUF1, mitochondrial"/>
    <property type="match status" value="1"/>
</dbReference>
<evidence type="ECO:0000256" key="9">
    <source>
        <dbReference type="ARBA" id="ARBA00057626"/>
    </source>
</evidence>
<dbReference type="Pfam" id="PF00009">
    <property type="entry name" value="GTP_EFTU"/>
    <property type="match status" value="1"/>
</dbReference>
<dbReference type="Pfam" id="PF06421">
    <property type="entry name" value="LepA_C"/>
    <property type="match status" value="1"/>
</dbReference>
<dbReference type="PROSITE" id="PS00301">
    <property type="entry name" value="G_TR_1"/>
    <property type="match status" value="1"/>
</dbReference>
<dbReference type="PROSITE" id="PS51722">
    <property type="entry name" value="G_TR_2"/>
    <property type="match status" value="1"/>
</dbReference>
<evidence type="ECO:0000313" key="14">
    <source>
        <dbReference type="EMBL" id="KIH98555.1"/>
    </source>
</evidence>
<comment type="catalytic activity">
    <reaction evidence="8 12">
        <text>GTP + H2O = GDP + phosphate + H(+)</text>
        <dbReference type="Rhea" id="RHEA:19669"/>
        <dbReference type="ChEBI" id="CHEBI:15377"/>
        <dbReference type="ChEBI" id="CHEBI:15378"/>
        <dbReference type="ChEBI" id="CHEBI:37565"/>
        <dbReference type="ChEBI" id="CHEBI:43474"/>
        <dbReference type="ChEBI" id="CHEBI:58189"/>
        <dbReference type="EC" id="3.6.5.n1"/>
    </reaction>
</comment>
<dbReference type="InterPro" id="IPR035647">
    <property type="entry name" value="EFG_III/V"/>
</dbReference>
<dbReference type="InterPro" id="IPR006297">
    <property type="entry name" value="EF-4"/>
</dbReference>
<keyword evidence="2 12" id="KW-1003">Cell membrane</keyword>
<evidence type="ECO:0000256" key="10">
    <source>
        <dbReference type="ARBA" id="ARBA00061052"/>
    </source>
</evidence>
<evidence type="ECO:0000256" key="3">
    <source>
        <dbReference type="ARBA" id="ARBA00022741"/>
    </source>
</evidence>
<dbReference type="EMBL" id="JROO01000023">
    <property type="protein sequence ID" value="KIH98555.1"/>
    <property type="molecule type" value="Genomic_DNA"/>
</dbReference>
<comment type="caution">
    <text evidence="14">The sequence shown here is derived from an EMBL/GenBank/DDBJ whole genome shotgun (WGS) entry which is preliminary data.</text>
</comment>
<keyword evidence="7 12" id="KW-0472">Membrane</keyword>
<evidence type="ECO:0000256" key="6">
    <source>
        <dbReference type="ARBA" id="ARBA00023134"/>
    </source>
</evidence>
<keyword evidence="3 12" id="KW-0547">Nucleotide-binding</keyword>
<dbReference type="InterPro" id="IPR027417">
    <property type="entry name" value="P-loop_NTPase"/>
</dbReference>
<dbReference type="InterPro" id="IPR038363">
    <property type="entry name" value="LepA_C_sf"/>
</dbReference>
<keyword evidence="6 12" id="KW-0342">GTP-binding</keyword>
<evidence type="ECO:0000256" key="1">
    <source>
        <dbReference type="ARBA" id="ARBA00005454"/>
    </source>
</evidence>
<keyword evidence="5 12" id="KW-0648">Protein biosynthesis</keyword>
<dbReference type="GO" id="GO:0003746">
    <property type="term" value="F:translation elongation factor activity"/>
    <property type="evidence" value="ECO:0007669"/>
    <property type="project" value="UniProtKB-UniRule"/>
</dbReference>
<dbReference type="Gene3D" id="3.40.50.300">
    <property type="entry name" value="P-loop containing nucleotide triphosphate hydrolases"/>
    <property type="match status" value="1"/>
</dbReference>
<comment type="function">
    <text evidence="9 12">Required for accurate and efficient protein synthesis under certain stress conditions. May act as a fidelity factor of the translation reaction, by catalyzing a one-codon backward translocation of tRNAs on improperly translocated ribosomes. Back-translocation proceeds from a post-translocation (POST) complex to a pre-translocation (PRE) complex, thus giving elongation factor G a second chance to translocate the tRNAs correctly. Binds to ribosomes in a GTP-dependent manner.</text>
</comment>
<dbReference type="PRINTS" id="PR00315">
    <property type="entry name" value="ELONGATNFCT"/>
</dbReference>
<comment type="similarity">
    <text evidence="1 12">Belongs to the TRAFAC class translation factor GTPase superfamily. Classic translation factor GTPase family. LepA subfamily.</text>
</comment>
<reference evidence="15" key="1">
    <citation type="journal article" date="2015" name="Chem. Biol.">
        <title>Structure, bioactivity, and resistance mechanism of streptomonomicin, an unusual lasso Peptide from an understudied halophilic actinomycete.</title>
        <authorList>
            <person name="Metelev M."/>
            <person name="Tietz J.I."/>
            <person name="Melby J.O."/>
            <person name="Blair P.M."/>
            <person name="Zhu L."/>
            <person name="Livnat I."/>
            <person name="Severinov K."/>
            <person name="Mitchell D.A."/>
        </authorList>
    </citation>
    <scope>NUCLEOTIDE SEQUENCE [LARGE SCALE GENOMIC DNA]</scope>
    <source>
        <strain evidence="15">YIM 90003</strain>
    </source>
</reference>
<dbReference type="GO" id="GO:0005886">
    <property type="term" value="C:plasma membrane"/>
    <property type="evidence" value="ECO:0007669"/>
    <property type="project" value="UniProtKB-SubCell"/>
</dbReference>
<feature type="binding site" evidence="12">
    <location>
        <begin position="22"/>
        <end position="27"/>
    </location>
    <ligand>
        <name>GTP</name>
        <dbReference type="ChEBI" id="CHEBI:37565"/>
    </ligand>
</feature>
<dbReference type="HAMAP" id="MF_00071">
    <property type="entry name" value="LepA"/>
    <property type="match status" value="1"/>
</dbReference>
<dbReference type="SUPFAM" id="SSF54980">
    <property type="entry name" value="EF-G C-terminal domain-like"/>
    <property type="match status" value="2"/>
</dbReference>
<keyword evidence="15" id="KW-1185">Reference proteome</keyword>
<dbReference type="PANTHER" id="PTHR43512:SF4">
    <property type="entry name" value="TRANSLATION FACTOR GUF1 HOMOLOG, CHLOROPLASTIC"/>
    <property type="match status" value="1"/>
</dbReference>
<dbReference type="InterPro" id="IPR000640">
    <property type="entry name" value="EFG_V-like"/>
</dbReference>
<dbReference type="InterPro" id="IPR013842">
    <property type="entry name" value="LepA_CTD"/>
</dbReference>
<dbReference type="AlphaFoldDB" id="A0A0C2JI24"/>
<dbReference type="Proteomes" id="UP000031675">
    <property type="component" value="Unassembled WGS sequence"/>
</dbReference>
<keyword evidence="4 12" id="KW-0378">Hydrolase</keyword>
<comment type="similarity">
    <text evidence="10">Belongs to the GTP-binding elongation factor family. LepA subfamily.</text>
</comment>
<name>A0A0C2JI24_9ACTN</name>
<dbReference type="Gene3D" id="3.30.70.240">
    <property type="match status" value="1"/>
</dbReference>
<protein>
    <recommendedName>
        <fullName evidence="11 12">Elongation factor 4</fullName>
        <shortName evidence="12">EF-4</shortName>
        <ecNumber evidence="11 12">3.6.5.n1</ecNumber>
    </recommendedName>
    <alternativeName>
        <fullName evidence="12">Ribosomal back-translocase LepA</fullName>
    </alternativeName>
</protein>
<dbReference type="Gene3D" id="3.30.70.2570">
    <property type="entry name" value="Elongation factor 4, C-terminal domain"/>
    <property type="match status" value="1"/>
</dbReference>
<comment type="subcellular location">
    <subcellularLocation>
        <location evidence="12">Cell membrane</location>
        <topology evidence="12">Peripheral membrane protein</topology>
        <orientation evidence="12">Cytoplasmic side</orientation>
    </subcellularLocation>
</comment>
<organism evidence="14 15">
    <name type="scientific">Streptomonospora alba</name>
    <dbReference type="NCBI Taxonomy" id="183763"/>
    <lineage>
        <taxon>Bacteria</taxon>
        <taxon>Bacillati</taxon>
        <taxon>Actinomycetota</taxon>
        <taxon>Actinomycetes</taxon>
        <taxon>Streptosporangiales</taxon>
        <taxon>Nocardiopsidaceae</taxon>
        <taxon>Streptomonospora</taxon>
    </lineage>
</organism>